<accession>A0A918RP03</accession>
<sequence length="187" mass="21148">MKKLLMPLALISSIAVGGCGEEGKSQNVELNKKRELLNIETFGDELSRLEKKYKTKSSTQNQAAMTLVRKERKEIISSFPNEFENWEVKLKNVVTDTDGEASVEFVIPEHPQILMRATVEPNHESYNNIANARLGSIMIISGAFREGDDEDYFIEYSFTERGSMTEPEFAIELLNARPQDNKKKGGK</sequence>
<name>A0A918RP03_9SPHN</name>
<evidence type="ECO:0008006" key="3">
    <source>
        <dbReference type="Google" id="ProtNLM"/>
    </source>
</evidence>
<gene>
    <name evidence="1" type="ORF">GCM10011617_30060</name>
</gene>
<dbReference type="RefSeq" id="WP_189543012.1">
    <property type="nucleotide sequence ID" value="NZ_BMZD01000012.1"/>
</dbReference>
<comment type="caution">
    <text evidence="1">The sequence shown here is derived from an EMBL/GenBank/DDBJ whole genome shotgun (WGS) entry which is preliminary data.</text>
</comment>
<dbReference type="PROSITE" id="PS51257">
    <property type="entry name" value="PROKAR_LIPOPROTEIN"/>
    <property type="match status" value="1"/>
</dbReference>
<reference evidence="1" key="2">
    <citation type="submission" date="2020-09" db="EMBL/GenBank/DDBJ databases">
        <authorList>
            <person name="Sun Q."/>
            <person name="Kim S."/>
        </authorList>
    </citation>
    <scope>NUCLEOTIDE SEQUENCE</scope>
    <source>
        <strain evidence="1">KCTC 32422</strain>
    </source>
</reference>
<dbReference type="Proteomes" id="UP000634139">
    <property type="component" value="Unassembled WGS sequence"/>
</dbReference>
<dbReference type="EMBL" id="BMZD01000012">
    <property type="protein sequence ID" value="GHA07383.1"/>
    <property type="molecule type" value="Genomic_DNA"/>
</dbReference>
<reference evidence="1" key="1">
    <citation type="journal article" date="2014" name="Int. J. Syst. Evol. Microbiol.">
        <title>Complete genome sequence of Corynebacterium casei LMG S-19264T (=DSM 44701T), isolated from a smear-ripened cheese.</title>
        <authorList>
            <consortium name="US DOE Joint Genome Institute (JGI-PGF)"/>
            <person name="Walter F."/>
            <person name="Albersmeier A."/>
            <person name="Kalinowski J."/>
            <person name="Ruckert C."/>
        </authorList>
    </citation>
    <scope>NUCLEOTIDE SEQUENCE</scope>
    <source>
        <strain evidence="1">KCTC 32422</strain>
    </source>
</reference>
<evidence type="ECO:0000313" key="1">
    <source>
        <dbReference type="EMBL" id="GHA07383.1"/>
    </source>
</evidence>
<keyword evidence="2" id="KW-1185">Reference proteome</keyword>
<protein>
    <recommendedName>
        <fullName evidence="3">Lipoprotein</fullName>
    </recommendedName>
</protein>
<proteinExistence type="predicted"/>
<evidence type="ECO:0000313" key="2">
    <source>
        <dbReference type="Proteomes" id="UP000634139"/>
    </source>
</evidence>
<dbReference type="AlphaFoldDB" id="A0A918RP03"/>
<organism evidence="1 2">
    <name type="scientific">Novosphingobium arvoryzae</name>
    <dbReference type="NCBI Taxonomy" id="1256514"/>
    <lineage>
        <taxon>Bacteria</taxon>
        <taxon>Pseudomonadati</taxon>
        <taxon>Pseudomonadota</taxon>
        <taxon>Alphaproteobacteria</taxon>
        <taxon>Sphingomonadales</taxon>
        <taxon>Sphingomonadaceae</taxon>
        <taxon>Novosphingobium</taxon>
    </lineage>
</organism>